<name>A0A0E9QR53_ANGAN</name>
<dbReference type="EMBL" id="GBXM01089151">
    <property type="protein sequence ID" value="JAH19426.1"/>
    <property type="molecule type" value="Transcribed_RNA"/>
</dbReference>
<proteinExistence type="predicted"/>
<reference evidence="1" key="1">
    <citation type="submission" date="2014-11" db="EMBL/GenBank/DDBJ databases">
        <authorList>
            <person name="Amaro Gonzalez C."/>
        </authorList>
    </citation>
    <scope>NUCLEOTIDE SEQUENCE</scope>
</reference>
<reference evidence="1" key="2">
    <citation type="journal article" date="2015" name="Fish Shellfish Immunol.">
        <title>Early steps in the European eel (Anguilla anguilla)-Vibrio vulnificus interaction in the gills: Role of the RtxA13 toxin.</title>
        <authorList>
            <person name="Callol A."/>
            <person name="Pajuelo D."/>
            <person name="Ebbesson L."/>
            <person name="Teles M."/>
            <person name="MacKenzie S."/>
            <person name="Amaro C."/>
        </authorList>
    </citation>
    <scope>NUCLEOTIDE SEQUENCE</scope>
</reference>
<sequence>MRSKNQSRMSFQHYGICKYEDDLSIT</sequence>
<evidence type="ECO:0000313" key="1">
    <source>
        <dbReference type="EMBL" id="JAH19426.1"/>
    </source>
</evidence>
<dbReference type="AlphaFoldDB" id="A0A0E9QR53"/>
<accession>A0A0E9QR53</accession>
<protein>
    <submittedName>
        <fullName evidence="1">Uncharacterized protein</fullName>
    </submittedName>
</protein>
<organism evidence="1">
    <name type="scientific">Anguilla anguilla</name>
    <name type="common">European freshwater eel</name>
    <name type="synonym">Muraena anguilla</name>
    <dbReference type="NCBI Taxonomy" id="7936"/>
    <lineage>
        <taxon>Eukaryota</taxon>
        <taxon>Metazoa</taxon>
        <taxon>Chordata</taxon>
        <taxon>Craniata</taxon>
        <taxon>Vertebrata</taxon>
        <taxon>Euteleostomi</taxon>
        <taxon>Actinopterygii</taxon>
        <taxon>Neopterygii</taxon>
        <taxon>Teleostei</taxon>
        <taxon>Anguilliformes</taxon>
        <taxon>Anguillidae</taxon>
        <taxon>Anguilla</taxon>
    </lineage>
</organism>